<sequence length="727" mass="73473">MQQGGDGMKRSLTLGAFLLLTISLTRYCHVAGDEIEIISYGVRPVRTRGPPTGGMDEPDGRMGFPGEGGGSSTESSELGMPPGPGGGPGGGPGMPGPPSVGAPMGPGAPPGGRWSGGMEGGSVEGGLPELNGGSGGSELGPSGGEMEGEGTEGLPTDIGISSGGSYSSGGGGFGGAGRSAGPIGGSGGGVNGRAGQPSEATFPGLRGMGSGFGGGSFGGAGMSGGGFGSTGFGGLGGEGNSLEEGTGGSTTGPRVGSGGGFSGEAGQPSRTNFPGLSGSGFGGGGLGGAGFGGGRFGGGGGGGIGGGFSSTTSSGGYGGPNMPPRGPPPQGMPGGATGRVSSGESPEEEGEGEGGAGGGIGGGSLSSRRRTFGGLFNLNPLRNIVGGTIGSVTSDLAGTGLRILQGTRAGRRVERRGRRIVLRLSRTAGNLRRTLGQRRRRRSVPLNVKLAPAATSSNIIDSVPDHVKMVHCGRHEVPNNGHHRDHFCHPEVTWKTVLRMRPDCVCAPGYLRNSWGDCISYAECHHCMDKHHLNMDYNLCESQCPLVCNRPIDTNCPDTCYEECACRPGYIRSRPNGPCISIHQCLPGCPTRKQYFTLCRSSCPATCANPFPSNCPEYCAGEGCACKPGYLALMLEPLICVRPEQCPGFHRRCYGANQVYTTCKSRCPATCLDKQLQMCTADCAGSGCVCKPGFVISSWSPLTCVHPAQCAMFNQTSALMHTKSLKA</sequence>
<organism evidence="6">
    <name type="scientific">Rhipicephalus zambeziensis</name>
    <dbReference type="NCBI Taxonomy" id="60191"/>
    <lineage>
        <taxon>Eukaryota</taxon>
        <taxon>Metazoa</taxon>
        <taxon>Ecdysozoa</taxon>
        <taxon>Arthropoda</taxon>
        <taxon>Chelicerata</taxon>
        <taxon>Arachnida</taxon>
        <taxon>Acari</taxon>
        <taxon>Parasitiformes</taxon>
        <taxon>Ixodida</taxon>
        <taxon>Ixodoidea</taxon>
        <taxon>Ixodidae</taxon>
        <taxon>Rhipicephalinae</taxon>
        <taxon>Rhipicephalus</taxon>
        <taxon>Rhipicephalus</taxon>
    </lineage>
</organism>
<feature type="domain" description="TIL" evidence="5">
    <location>
        <begin position="655"/>
        <end position="710"/>
    </location>
</feature>
<dbReference type="InterPro" id="IPR036084">
    <property type="entry name" value="Ser_inhib-like_sf"/>
</dbReference>
<evidence type="ECO:0000256" key="4">
    <source>
        <dbReference type="SAM" id="SignalP"/>
    </source>
</evidence>
<dbReference type="SUPFAM" id="SSF57567">
    <property type="entry name" value="Serine protease inhibitors"/>
    <property type="match status" value="4"/>
</dbReference>
<dbReference type="EMBL" id="GFPF01005273">
    <property type="protein sequence ID" value="MAA16419.1"/>
    <property type="molecule type" value="Transcribed_RNA"/>
</dbReference>
<feature type="compositionally biased region" description="Gly residues" evidence="3">
    <location>
        <begin position="166"/>
        <end position="192"/>
    </location>
</feature>
<reference evidence="6" key="1">
    <citation type="journal article" date="2017" name="Parasit. Vectors">
        <title>Sialotranscriptomics of Rhipicephalus zambeziensis reveals intricate expression profiles of secretory proteins and suggests tight temporal transcriptional regulation during blood-feeding.</title>
        <authorList>
            <person name="de Castro M.H."/>
            <person name="de Klerk D."/>
            <person name="Pienaar R."/>
            <person name="Rees D.J.G."/>
            <person name="Mans B.J."/>
        </authorList>
    </citation>
    <scope>NUCLEOTIDE SEQUENCE</scope>
    <source>
        <tissue evidence="6">Salivary glands</tissue>
    </source>
</reference>
<dbReference type="Gene3D" id="2.10.25.10">
    <property type="entry name" value="Laminin"/>
    <property type="match status" value="4"/>
</dbReference>
<feature type="region of interest" description="Disordered" evidence="3">
    <location>
        <begin position="231"/>
        <end position="279"/>
    </location>
</feature>
<keyword evidence="1" id="KW-0646">Protease inhibitor</keyword>
<name>A0A224YKY4_9ACAR</name>
<dbReference type="InterPro" id="IPR002919">
    <property type="entry name" value="TIL_dom"/>
</dbReference>
<evidence type="ECO:0000313" key="6">
    <source>
        <dbReference type="EMBL" id="MAA16419.1"/>
    </source>
</evidence>
<dbReference type="GO" id="GO:0030414">
    <property type="term" value="F:peptidase inhibitor activity"/>
    <property type="evidence" value="ECO:0007669"/>
    <property type="project" value="UniProtKB-KW"/>
</dbReference>
<feature type="compositionally biased region" description="Gly residues" evidence="3">
    <location>
        <begin position="231"/>
        <end position="263"/>
    </location>
</feature>
<feature type="compositionally biased region" description="Gly residues" evidence="3">
    <location>
        <begin position="113"/>
        <end position="124"/>
    </location>
</feature>
<accession>A0A224YKY4</accession>
<feature type="compositionally biased region" description="Pro residues" evidence="3">
    <location>
        <begin position="321"/>
        <end position="331"/>
    </location>
</feature>
<feature type="domain" description="TIL" evidence="5">
    <location>
        <begin position="589"/>
        <end position="646"/>
    </location>
</feature>
<feature type="region of interest" description="Disordered" evidence="3">
    <location>
        <begin position="44"/>
        <end position="207"/>
    </location>
</feature>
<keyword evidence="2" id="KW-1015">Disulfide bond</keyword>
<feature type="signal peptide" evidence="4">
    <location>
        <begin position="1"/>
        <end position="32"/>
    </location>
</feature>
<dbReference type="PANTHER" id="PTHR23259">
    <property type="entry name" value="RIDDLE"/>
    <property type="match status" value="1"/>
</dbReference>
<dbReference type="Pfam" id="PF01826">
    <property type="entry name" value="TIL"/>
    <property type="match status" value="3"/>
</dbReference>
<feature type="compositionally biased region" description="Gly residues" evidence="3">
    <location>
        <begin position="353"/>
        <end position="364"/>
    </location>
</feature>
<evidence type="ECO:0000256" key="3">
    <source>
        <dbReference type="SAM" id="MobiDB-lite"/>
    </source>
</evidence>
<feature type="compositionally biased region" description="Low complexity" evidence="3">
    <location>
        <begin position="152"/>
        <end position="165"/>
    </location>
</feature>
<dbReference type="CDD" id="cd19941">
    <property type="entry name" value="TIL"/>
    <property type="match status" value="3"/>
</dbReference>
<dbReference type="AlphaFoldDB" id="A0A224YKY4"/>
<evidence type="ECO:0000256" key="1">
    <source>
        <dbReference type="ARBA" id="ARBA00022690"/>
    </source>
</evidence>
<proteinExistence type="predicted"/>
<evidence type="ECO:0000259" key="5">
    <source>
        <dbReference type="Pfam" id="PF01826"/>
    </source>
</evidence>
<feature type="domain" description="TIL" evidence="5">
    <location>
        <begin position="534"/>
        <end position="585"/>
    </location>
</feature>
<dbReference type="InterPro" id="IPR051368">
    <property type="entry name" value="SerProtInhib-TIL_Domain"/>
</dbReference>
<keyword evidence="4" id="KW-0732">Signal</keyword>
<feature type="chain" id="PRO_5012850030" evidence="4">
    <location>
        <begin position="33"/>
        <end position="727"/>
    </location>
</feature>
<feature type="compositionally biased region" description="Gly residues" evidence="3">
    <location>
        <begin position="132"/>
        <end position="145"/>
    </location>
</feature>
<evidence type="ECO:0000256" key="2">
    <source>
        <dbReference type="ARBA" id="ARBA00023157"/>
    </source>
</evidence>
<protein>
    <submittedName>
        <fullName evidence="6">TIL domain containing protein</fullName>
    </submittedName>
</protein>
<dbReference type="PANTHER" id="PTHR23259:SF70">
    <property type="entry name" value="ACCESSORY GLAND PROTEIN ACP62F-RELATED"/>
    <property type="match status" value="1"/>
</dbReference>
<feature type="region of interest" description="Disordered" evidence="3">
    <location>
        <begin position="302"/>
        <end position="365"/>
    </location>
</feature>